<evidence type="ECO:0000313" key="3">
    <source>
        <dbReference type="Proteomes" id="UP000030765"/>
    </source>
</evidence>
<protein>
    <submittedName>
        <fullName evidence="1 2">ABC-type multidrug transport system, ATPase component</fullName>
    </submittedName>
</protein>
<dbReference type="Proteomes" id="UP000030765">
    <property type="component" value="Unassembled WGS sequence"/>
</dbReference>
<dbReference type="EnsemblMetazoa" id="ASIC006792-RA">
    <property type="protein sequence ID" value="ASIC006792-PA"/>
    <property type="gene ID" value="ASIC006792"/>
</dbReference>
<name>A0A084VN23_ANOSI</name>
<dbReference type="AlphaFoldDB" id="A0A084VN23"/>
<gene>
    <name evidence="1" type="ORF">ZHAS_00006792</name>
</gene>
<sequence>MAHRCNKMNLSISGPFLDCGSRRFAYKVEEMLGAAFKQSSGTAPTAPDRLMTVDCR</sequence>
<keyword evidence="3" id="KW-1185">Reference proteome</keyword>
<reference evidence="1 3" key="1">
    <citation type="journal article" date="2014" name="BMC Genomics">
        <title>Genome sequence of Anopheles sinensis provides insight into genetics basis of mosquito competence for malaria parasites.</title>
        <authorList>
            <person name="Zhou D."/>
            <person name="Zhang D."/>
            <person name="Ding G."/>
            <person name="Shi L."/>
            <person name="Hou Q."/>
            <person name="Ye Y."/>
            <person name="Xu Y."/>
            <person name="Zhou H."/>
            <person name="Xiong C."/>
            <person name="Li S."/>
            <person name="Yu J."/>
            <person name="Hong S."/>
            <person name="Yu X."/>
            <person name="Zou P."/>
            <person name="Chen C."/>
            <person name="Chang X."/>
            <person name="Wang W."/>
            <person name="Lv Y."/>
            <person name="Sun Y."/>
            <person name="Ma L."/>
            <person name="Shen B."/>
            <person name="Zhu C."/>
        </authorList>
    </citation>
    <scope>NUCLEOTIDE SEQUENCE [LARGE SCALE GENOMIC DNA]</scope>
</reference>
<organism evidence="1">
    <name type="scientific">Anopheles sinensis</name>
    <name type="common">Mosquito</name>
    <dbReference type="NCBI Taxonomy" id="74873"/>
    <lineage>
        <taxon>Eukaryota</taxon>
        <taxon>Metazoa</taxon>
        <taxon>Ecdysozoa</taxon>
        <taxon>Arthropoda</taxon>
        <taxon>Hexapoda</taxon>
        <taxon>Insecta</taxon>
        <taxon>Pterygota</taxon>
        <taxon>Neoptera</taxon>
        <taxon>Endopterygota</taxon>
        <taxon>Diptera</taxon>
        <taxon>Nematocera</taxon>
        <taxon>Culicoidea</taxon>
        <taxon>Culicidae</taxon>
        <taxon>Anophelinae</taxon>
        <taxon>Anopheles</taxon>
    </lineage>
</organism>
<dbReference type="EMBL" id="ATLV01014674">
    <property type="status" value="NOT_ANNOTATED_CDS"/>
    <property type="molecule type" value="Genomic_DNA"/>
</dbReference>
<dbReference type="EMBL" id="KE524978">
    <property type="protein sequence ID" value="KFB39367.1"/>
    <property type="molecule type" value="Genomic_DNA"/>
</dbReference>
<dbReference type="VEuPathDB" id="VectorBase:ASIC006792"/>
<reference evidence="2" key="2">
    <citation type="submission" date="2020-05" db="UniProtKB">
        <authorList>
            <consortium name="EnsemblMetazoa"/>
        </authorList>
    </citation>
    <scope>IDENTIFICATION</scope>
</reference>
<evidence type="ECO:0000313" key="1">
    <source>
        <dbReference type="EMBL" id="KFB39367.1"/>
    </source>
</evidence>
<proteinExistence type="predicted"/>
<accession>A0A084VN23</accession>
<evidence type="ECO:0000313" key="2">
    <source>
        <dbReference type="EnsemblMetazoa" id="ASIC006792-PA"/>
    </source>
</evidence>